<dbReference type="EMBL" id="AP023091">
    <property type="protein sequence ID" value="BCE22389.1"/>
    <property type="molecule type" value="Genomic_DNA"/>
</dbReference>
<dbReference type="GO" id="GO:0016747">
    <property type="term" value="F:acyltransferase activity, transferring groups other than amino-acyl groups"/>
    <property type="evidence" value="ECO:0007669"/>
    <property type="project" value="InterPro"/>
</dbReference>
<reference evidence="2" key="1">
    <citation type="submission" date="2020-05" db="EMBL/GenBank/DDBJ databases">
        <title>Complete genome sequence of Bradyrhizobium diazoefficiens XF1 isolated from soybean nodule.</title>
        <authorList>
            <person name="Noda R."/>
            <person name="Kakizaki K."/>
            <person name="Minamisawa K."/>
        </authorList>
    </citation>
    <scope>NUCLEOTIDE SEQUENCE</scope>
    <source>
        <strain evidence="2">XF1</strain>
    </source>
</reference>
<organism evidence="4">
    <name type="scientific">Bradyrhizobium diazoefficiens</name>
    <dbReference type="NCBI Taxonomy" id="1355477"/>
    <lineage>
        <taxon>Bacteria</taxon>
        <taxon>Pseudomonadati</taxon>
        <taxon>Pseudomonadota</taxon>
        <taxon>Alphaproteobacteria</taxon>
        <taxon>Hyphomicrobiales</taxon>
        <taxon>Nitrobacteraceae</taxon>
        <taxon>Bradyrhizobium</taxon>
    </lineage>
</organism>
<reference evidence="3" key="3">
    <citation type="submission" date="2020-05" db="EMBL/GenBank/DDBJ databases">
        <title>Complete genome sequence of Bradyrhizobium diazoefficiens XF4 isolated from soybean nodule.</title>
        <authorList>
            <person name="Noda R."/>
            <person name="Kakizaki K."/>
            <person name="Minamisawa K."/>
        </authorList>
    </citation>
    <scope>NUCLEOTIDE SEQUENCE</scope>
    <source>
        <strain evidence="3">XF4</strain>
    </source>
</reference>
<evidence type="ECO:0000259" key="1">
    <source>
        <dbReference type="Pfam" id="PF00583"/>
    </source>
</evidence>
<dbReference type="InterPro" id="IPR016181">
    <property type="entry name" value="Acyl_CoA_acyltransferase"/>
</dbReference>
<protein>
    <recommendedName>
        <fullName evidence="1">N-acetyltransferase domain-containing protein</fullName>
    </recommendedName>
</protein>
<dbReference type="CDD" id="cd04301">
    <property type="entry name" value="NAT_SF"/>
    <property type="match status" value="1"/>
</dbReference>
<gene>
    <name evidence="4" type="ORF">XF10B_49670</name>
    <name evidence="2" type="ORF">XF1B_50700</name>
    <name evidence="3" type="ORF">XF4B_50020</name>
</gene>
<dbReference type="Gene3D" id="3.40.630.30">
    <property type="match status" value="1"/>
</dbReference>
<dbReference type="EMBL" id="AP023099">
    <property type="protein sequence ID" value="BCE92169.1"/>
    <property type="molecule type" value="Genomic_DNA"/>
</dbReference>
<dbReference type="RefSeq" id="WP_304563593.1">
    <property type="nucleotide sequence ID" value="NZ_CP124748.1"/>
</dbReference>
<reference evidence="4" key="2">
    <citation type="submission" date="2020-05" db="EMBL/GenBank/DDBJ databases">
        <title>Complete genome sequence of Bradyrhizobium diazoefficiens XF10 isolated from soybean nodule.</title>
        <authorList>
            <person name="Noda R."/>
            <person name="Kakizaki K."/>
            <person name="Minamisawa K."/>
        </authorList>
    </citation>
    <scope>NUCLEOTIDE SEQUENCE</scope>
    <source>
        <strain evidence="4">XF10</strain>
    </source>
</reference>
<accession>A0A810CWK5</accession>
<dbReference type="SUPFAM" id="SSF55729">
    <property type="entry name" value="Acyl-CoA N-acyltransferases (Nat)"/>
    <property type="match status" value="1"/>
</dbReference>
<name>A0A810CWK5_9BRAD</name>
<evidence type="ECO:0000313" key="3">
    <source>
        <dbReference type="EMBL" id="BCE48653.1"/>
    </source>
</evidence>
<dbReference type="Pfam" id="PF00583">
    <property type="entry name" value="Acetyltransf_1"/>
    <property type="match status" value="1"/>
</dbReference>
<dbReference type="AlphaFoldDB" id="A0A810CWK5"/>
<dbReference type="InterPro" id="IPR000182">
    <property type="entry name" value="GNAT_dom"/>
</dbReference>
<proteinExistence type="predicted"/>
<dbReference type="EMBL" id="AP023094">
    <property type="protein sequence ID" value="BCE48653.1"/>
    <property type="molecule type" value="Genomic_DNA"/>
</dbReference>
<evidence type="ECO:0000313" key="4">
    <source>
        <dbReference type="EMBL" id="BCE92169.1"/>
    </source>
</evidence>
<evidence type="ECO:0000313" key="2">
    <source>
        <dbReference type="EMBL" id="BCE22389.1"/>
    </source>
</evidence>
<feature type="domain" description="N-acetyltransferase" evidence="1">
    <location>
        <begin position="23"/>
        <end position="80"/>
    </location>
</feature>
<sequence length="122" mass="13508">MTDDEFTTIFTDKEGRTIVIRVQGDPNGIVSASHDGTQIGSIEIWETEEGEPLLKFSDVDEGYQNAGIGKELLRRAFAYYGKMWAPNPNPSGNDNPMTTAGISCCHRLSPCDRTSGRRRVLK</sequence>